<organism evidence="4 5">
    <name type="scientific">Trichogramma brassicae</name>
    <dbReference type="NCBI Taxonomy" id="86971"/>
    <lineage>
        <taxon>Eukaryota</taxon>
        <taxon>Metazoa</taxon>
        <taxon>Ecdysozoa</taxon>
        <taxon>Arthropoda</taxon>
        <taxon>Hexapoda</taxon>
        <taxon>Insecta</taxon>
        <taxon>Pterygota</taxon>
        <taxon>Neoptera</taxon>
        <taxon>Endopterygota</taxon>
        <taxon>Hymenoptera</taxon>
        <taxon>Apocrita</taxon>
        <taxon>Proctotrupomorpha</taxon>
        <taxon>Chalcidoidea</taxon>
        <taxon>Trichogrammatidae</taxon>
        <taxon>Trichogramma</taxon>
    </lineage>
</organism>
<dbReference type="Proteomes" id="UP000479190">
    <property type="component" value="Unassembled WGS sequence"/>
</dbReference>
<evidence type="ECO:0000256" key="3">
    <source>
        <dbReference type="PROSITE-ProRule" id="PRU00023"/>
    </source>
</evidence>
<dbReference type="AlphaFoldDB" id="A0A6H5IZN6"/>
<dbReference type="EMBL" id="CADCXV010001116">
    <property type="protein sequence ID" value="CAB0041410.1"/>
    <property type="molecule type" value="Genomic_DNA"/>
</dbReference>
<dbReference type="SUPFAM" id="SSF48403">
    <property type="entry name" value="Ankyrin repeat"/>
    <property type="match status" value="1"/>
</dbReference>
<dbReference type="GO" id="GO:0005634">
    <property type="term" value="C:nucleus"/>
    <property type="evidence" value="ECO:0007669"/>
    <property type="project" value="TreeGrafter"/>
</dbReference>
<protein>
    <submittedName>
        <fullName evidence="4">Uncharacterized protein</fullName>
    </submittedName>
</protein>
<keyword evidence="1" id="KW-0677">Repeat</keyword>
<dbReference type="OrthoDB" id="539213at2759"/>
<keyword evidence="5" id="KW-1185">Reference proteome</keyword>
<dbReference type="InterPro" id="IPR050663">
    <property type="entry name" value="Ankyrin-SOCS_Box"/>
</dbReference>
<feature type="repeat" description="ANK" evidence="3">
    <location>
        <begin position="77"/>
        <end position="109"/>
    </location>
</feature>
<dbReference type="Gene3D" id="1.25.40.20">
    <property type="entry name" value="Ankyrin repeat-containing domain"/>
    <property type="match status" value="2"/>
</dbReference>
<dbReference type="GO" id="GO:0000976">
    <property type="term" value="F:transcription cis-regulatory region binding"/>
    <property type="evidence" value="ECO:0007669"/>
    <property type="project" value="TreeGrafter"/>
</dbReference>
<name>A0A6H5IZN6_9HYME</name>
<dbReference type="Pfam" id="PF12796">
    <property type="entry name" value="Ank_2"/>
    <property type="match status" value="1"/>
</dbReference>
<proteinExistence type="predicted"/>
<feature type="repeat" description="ANK" evidence="3">
    <location>
        <begin position="154"/>
        <end position="186"/>
    </location>
</feature>
<keyword evidence="2 3" id="KW-0040">ANK repeat</keyword>
<dbReference type="InterPro" id="IPR002110">
    <property type="entry name" value="Ankyrin_rpt"/>
</dbReference>
<evidence type="ECO:0000313" key="4">
    <source>
        <dbReference type="EMBL" id="CAB0041410.1"/>
    </source>
</evidence>
<dbReference type="PANTHER" id="PTHR24193:SF121">
    <property type="entry name" value="ADA2A-CONTAINING COMPLEX COMPONENT 3, ISOFORM D"/>
    <property type="match status" value="1"/>
</dbReference>
<evidence type="ECO:0000256" key="2">
    <source>
        <dbReference type="ARBA" id="ARBA00023043"/>
    </source>
</evidence>
<dbReference type="SMART" id="SM00248">
    <property type="entry name" value="ANK"/>
    <property type="match status" value="4"/>
</dbReference>
<dbReference type="InterPro" id="IPR036770">
    <property type="entry name" value="Ankyrin_rpt-contain_sf"/>
</dbReference>
<accession>A0A6H5IZN6</accession>
<sequence length="386" mass="43828">MIARIGTDGGVNETHLVEFLLRRGADPNVVDKYGYTPLHIILASKSPTQNEEEFVEVFFNINDEIQQTVHIDVQNDVGETPLYYAVYWKYLKTSEYLLRRGAKPGLADKNRSTPLHLLSEMNDSIDLAKMLFEFSKDEIWWSSGKMNVNAQDVWGRTSLYLAVRSNNKKVAKLLLKKGADPNLATAVARWTPLHLINFLIEGDSIYGPKTLFLRKKVPGTQRFQVIGFEAMQQIDVAFQACRIQGERTSKPMCKVLWVQQMGNLVYGLIKWPKPDTFACATDTKFANRSAQLHTNTAQKLHNGERASLLHLCLFRTSPVHLTVIRGSGTRSVVFFLQHRPDRFLLLLRRDPDNSSFDNSSYDSSSATTHPRQFILGDYSSATIHPH</sequence>
<dbReference type="PANTHER" id="PTHR24193">
    <property type="entry name" value="ANKYRIN REPEAT PROTEIN"/>
    <property type="match status" value="1"/>
</dbReference>
<dbReference type="GO" id="GO:0045944">
    <property type="term" value="P:positive regulation of transcription by RNA polymerase II"/>
    <property type="evidence" value="ECO:0007669"/>
    <property type="project" value="TreeGrafter"/>
</dbReference>
<evidence type="ECO:0000256" key="1">
    <source>
        <dbReference type="ARBA" id="ARBA00022737"/>
    </source>
</evidence>
<dbReference type="PROSITE" id="PS50297">
    <property type="entry name" value="ANK_REP_REGION"/>
    <property type="match status" value="2"/>
</dbReference>
<dbReference type="PROSITE" id="PS50088">
    <property type="entry name" value="ANK_REPEAT"/>
    <property type="match status" value="2"/>
</dbReference>
<reference evidence="4 5" key="1">
    <citation type="submission" date="2020-02" db="EMBL/GenBank/DDBJ databases">
        <authorList>
            <person name="Ferguson B K."/>
        </authorList>
    </citation>
    <scope>NUCLEOTIDE SEQUENCE [LARGE SCALE GENOMIC DNA]</scope>
</reference>
<gene>
    <name evidence="4" type="ORF">TBRA_LOCUS13078</name>
</gene>
<evidence type="ECO:0000313" key="5">
    <source>
        <dbReference type="Proteomes" id="UP000479190"/>
    </source>
</evidence>